<comment type="pathway">
    <text evidence="2">Cell wall biogenesis; peptidoglycan recycling.</text>
</comment>
<dbReference type="PANTHER" id="PTHR30605:SF0">
    <property type="entry name" value="ANHYDRO-N-ACETYLMURAMIC ACID KINASE"/>
    <property type="match status" value="1"/>
</dbReference>
<dbReference type="HAMAP" id="MF_01270">
    <property type="entry name" value="AnhMurNAc_kinase"/>
    <property type="match status" value="1"/>
</dbReference>
<keyword evidence="2" id="KW-0808">Transferase</keyword>
<evidence type="ECO:0000313" key="4">
    <source>
        <dbReference type="Proteomes" id="UP001161064"/>
    </source>
</evidence>
<evidence type="ECO:0000256" key="2">
    <source>
        <dbReference type="HAMAP-Rule" id="MF_01270"/>
    </source>
</evidence>
<evidence type="ECO:0000313" key="3">
    <source>
        <dbReference type="EMBL" id="GIU66907.1"/>
    </source>
</evidence>
<protein>
    <recommendedName>
        <fullName evidence="2">Anhydro-N-acetylmuramic acid kinase</fullName>
        <ecNumber evidence="2">2.7.1.170</ecNumber>
    </recommendedName>
    <alternativeName>
        <fullName evidence="2">AnhMurNAc kinase</fullName>
    </alternativeName>
</protein>
<comment type="caution">
    <text evidence="3">The sequence shown here is derived from an EMBL/GenBank/DDBJ whole genome shotgun (WGS) entry which is preliminary data.</text>
</comment>
<gene>
    <name evidence="2 3" type="primary">anmK</name>
    <name evidence="3" type="ORF">PsB1_1061</name>
</gene>
<dbReference type="NCBIfam" id="NF007141">
    <property type="entry name" value="PRK09585.1-5"/>
    <property type="match status" value="1"/>
</dbReference>
<accession>A0ABQ4PV60</accession>
<dbReference type="PANTHER" id="PTHR30605">
    <property type="entry name" value="ANHYDRO-N-ACETYLMURAMIC ACID KINASE"/>
    <property type="match status" value="1"/>
</dbReference>
<dbReference type="EMBL" id="BPFZ01000005">
    <property type="protein sequence ID" value="GIU66907.1"/>
    <property type="molecule type" value="Genomic_DNA"/>
</dbReference>
<dbReference type="InterPro" id="IPR005338">
    <property type="entry name" value="Anhydro_N_Ac-Mur_kinase"/>
</dbReference>
<name>A0ABQ4PV60_9PROT</name>
<keyword evidence="2" id="KW-0067">ATP-binding</keyword>
<dbReference type="SUPFAM" id="SSF53067">
    <property type="entry name" value="Actin-like ATPase domain"/>
    <property type="match status" value="1"/>
</dbReference>
<reference evidence="3" key="2">
    <citation type="journal article" date="2023" name="ISME Commun">
        <title>Characterization of a bloom-associated alphaproteobacterial lineage, 'Candidatus Phycosocius': insights into freshwater algal-bacterial interactions.</title>
        <authorList>
            <person name="Tanabe Y."/>
            <person name="Yamaguchi H."/>
            <person name="Yoshida M."/>
            <person name="Kai A."/>
            <person name="Okazaki Y."/>
        </authorList>
    </citation>
    <scope>NUCLEOTIDE SEQUENCE</scope>
    <source>
        <strain evidence="3">BOTRYCO-1</strain>
    </source>
</reference>
<reference evidence="3" key="1">
    <citation type="submission" date="2021-05" db="EMBL/GenBank/DDBJ databases">
        <authorList>
            <person name="Tanabe Y."/>
        </authorList>
    </citation>
    <scope>NUCLEOTIDE SEQUENCE</scope>
    <source>
        <strain evidence="3">BOTRYCO-1</strain>
    </source>
</reference>
<proteinExistence type="inferred from homology"/>
<comment type="similarity">
    <text evidence="2">Belongs to the anhydro-N-acetylmuramic acid kinase family.</text>
</comment>
<sequence>MHKCEDALLSEPVWAIGLMTGTALDGFVDTALIRTDGVSVAEFGPFELFAYSDTDRALLAEAITQARAWAFEGPEPEIFAEAEALITRIYADAVLKLLDKTKMRREDIAYTGGHGLTVLHRPQIGSGGRTRQLLDGAKLAAQTGIDSVWDFRSNDVAMGGQGAPLAPIYHTALLRHAKLDGQTAILNLGGVANITWWDGQDALAAFDTGPANGPINEWIEAHGKGTFDPDGMYAARGRVHEGRLLEILDNPWFDAPFPKSLDRYDFDAGLVRGLSLEDGAATLTALVAASLDLALRLLPQRPKQLVVAGGGRKNPVLMDQIAQRCAVSLLDADAIGLRGDAIEAECFALLAVRSARGLPLSFPCTTGVKEPTTGGVVTRLG</sequence>
<evidence type="ECO:0000256" key="1">
    <source>
        <dbReference type="ARBA" id="ARBA00023277"/>
    </source>
</evidence>
<keyword evidence="1 2" id="KW-0119">Carbohydrate metabolism</keyword>
<keyword evidence="2" id="KW-0547">Nucleotide-binding</keyword>
<keyword evidence="2 3" id="KW-0418">Kinase</keyword>
<comment type="function">
    <text evidence="2">Catalyzes the specific phosphorylation of 1,6-anhydro-N-acetylmuramic acid (anhMurNAc) with the simultaneous cleavage of the 1,6-anhydro ring, generating MurNAc-6-P. Is required for the utilization of anhMurNAc either imported from the medium or derived from its own cell wall murein, and thus plays a role in cell wall recycling.</text>
</comment>
<dbReference type="Pfam" id="PF03702">
    <property type="entry name" value="AnmK"/>
    <property type="match status" value="1"/>
</dbReference>
<dbReference type="EC" id="2.7.1.170" evidence="2"/>
<dbReference type="Proteomes" id="UP001161064">
    <property type="component" value="Unassembled WGS sequence"/>
</dbReference>
<keyword evidence="4" id="KW-1185">Reference proteome</keyword>
<organism evidence="3 4">
    <name type="scientific">Candidatus Phycosocius spiralis</name>
    <dbReference type="NCBI Taxonomy" id="2815099"/>
    <lineage>
        <taxon>Bacteria</taxon>
        <taxon>Pseudomonadati</taxon>
        <taxon>Pseudomonadota</taxon>
        <taxon>Alphaproteobacteria</taxon>
        <taxon>Caulobacterales</taxon>
        <taxon>Caulobacterales incertae sedis</taxon>
        <taxon>Candidatus Phycosocius</taxon>
    </lineage>
</organism>
<comment type="catalytic activity">
    <reaction evidence="2">
        <text>1,6-anhydro-N-acetyl-beta-muramate + ATP + H2O = N-acetyl-D-muramate 6-phosphate + ADP + H(+)</text>
        <dbReference type="Rhea" id="RHEA:24952"/>
        <dbReference type="ChEBI" id="CHEBI:15377"/>
        <dbReference type="ChEBI" id="CHEBI:15378"/>
        <dbReference type="ChEBI" id="CHEBI:30616"/>
        <dbReference type="ChEBI" id="CHEBI:58690"/>
        <dbReference type="ChEBI" id="CHEBI:58722"/>
        <dbReference type="ChEBI" id="CHEBI:456216"/>
        <dbReference type="EC" id="2.7.1.170"/>
    </reaction>
</comment>
<comment type="pathway">
    <text evidence="2">Amino-sugar metabolism; 1,6-anhydro-N-acetylmuramate degradation.</text>
</comment>
<dbReference type="Gene3D" id="3.30.420.40">
    <property type="match status" value="2"/>
</dbReference>
<dbReference type="InterPro" id="IPR043129">
    <property type="entry name" value="ATPase_NBD"/>
</dbReference>
<dbReference type="GO" id="GO:0016301">
    <property type="term" value="F:kinase activity"/>
    <property type="evidence" value="ECO:0007669"/>
    <property type="project" value="UniProtKB-KW"/>
</dbReference>
<dbReference type="RefSeq" id="WP_284359583.1">
    <property type="nucleotide sequence ID" value="NZ_BPFZ01000005.1"/>
</dbReference>
<comment type="caution">
    <text evidence="2">Lacks conserved residue(s) required for the propagation of feature annotation.</text>
</comment>